<evidence type="ECO:0000313" key="1">
    <source>
        <dbReference type="EMBL" id="KAJ8903747.1"/>
    </source>
</evidence>
<accession>A0AAV8URI1</accession>
<sequence>MVPKYVKVDFDIKPDSWVLDKLNNVINYFYDLKGCLVKEVEEAVIGELGRPDIQEQLTFDLNELITDKVIDFIKSRLGDTSAVQLG</sequence>
<organism evidence="1 2">
    <name type="scientific">Rhodosorus marinus</name>
    <dbReference type="NCBI Taxonomy" id="101924"/>
    <lineage>
        <taxon>Eukaryota</taxon>
        <taxon>Rhodophyta</taxon>
        <taxon>Stylonematophyceae</taxon>
        <taxon>Stylonematales</taxon>
        <taxon>Stylonemataceae</taxon>
        <taxon>Rhodosorus</taxon>
    </lineage>
</organism>
<evidence type="ECO:0000313" key="2">
    <source>
        <dbReference type="Proteomes" id="UP001157974"/>
    </source>
</evidence>
<reference evidence="1 2" key="1">
    <citation type="journal article" date="2023" name="Nat. Commun.">
        <title>Origin of minicircular mitochondrial genomes in red algae.</title>
        <authorList>
            <person name="Lee Y."/>
            <person name="Cho C.H."/>
            <person name="Lee Y.M."/>
            <person name="Park S.I."/>
            <person name="Yang J.H."/>
            <person name="West J.A."/>
            <person name="Bhattacharya D."/>
            <person name="Yoon H.S."/>
        </authorList>
    </citation>
    <scope>NUCLEOTIDE SEQUENCE [LARGE SCALE GENOMIC DNA]</scope>
    <source>
        <strain evidence="1 2">CCMP1338</strain>
        <tissue evidence="1">Whole cell</tissue>
    </source>
</reference>
<protein>
    <submittedName>
        <fullName evidence="1">Uncharacterized protein</fullName>
    </submittedName>
</protein>
<keyword evidence="2" id="KW-1185">Reference proteome</keyword>
<proteinExistence type="predicted"/>
<comment type="caution">
    <text evidence="1">The sequence shown here is derived from an EMBL/GenBank/DDBJ whole genome shotgun (WGS) entry which is preliminary data.</text>
</comment>
<name>A0AAV8URI1_9RHOD</name>
<dbReference type="Proteomes" id="UP001157974">
    <property type="component" value="Unassembled WGS sequence"/>
</dbReference>
<dbReference type="AlphaFoldDB" id="A0AAV8URI1"/>
<dbReference type="EMBL" id="JAMWBK010000007">
    <property type="protein sequence ID" value="KAJ8903747.1"/>
    <property type="molecule type" value="Genomic_DNA"/>
</dbReference>
<gene>
    <name evidence="1" type="ORF">NDN08_004846</name>
</gene>